<accession>A0A6P4YLB2</accession>
<organism evidence="12 13">
    <name type="scientific">Branchiostoma belcheri</name>
    <name type="common">Amphioxus</name>
    <dbReference type="NCBI Taxonomy" id="7741"/>
    <lineage>
        <taxon>Eukaryota</taxon>
        <taxon>Metazoa</taxon>
        <taxon>Chordata</taxon>
        <taxon>Cephalochordata</taxon>
        <taxon>Leptocardii</taxon>
        <taxon>Amphioxiformes</taxon>
        <taxon>Branchiostomatidae</taxon>
        <taxon>Branchiostoma</taxon>
    </lineage>
</organism>
<dbReference type="PANTHER" id="PTHR11003">
    <property type="entry name" value="POTASSIUM CHANNEL, SUBFAMILY K"/>
    <property type="match status" value="1"/>
</dbReference>
<feature type="transmembrane region" description="Helical" evidence="10">
    <location>
        <begin position="152"/>
        <end position="170"/>
    </location>
</feature>
<dbReference type="SUPFAM" id="SSF81324">
    <property type="entry name" value="Voltage-gated potassium channels"/>
    <property type="match status" value="2"/>
</dbReference>
<dbReference type="AlphaFoldDB" id="A0A6P4YLB2"/>
<sequence length="315" mass="34580">MFEPLPSLQLWPYKIPRSRPQGPSKPRPVSLESSLVSVSPRGSESRGADSTLTRLDSRLWPSLKAVAAPQQLLLSENGRQKGTKMNTHLKLALLVASLFLSFFVGAAIFQSIEGNLEYSRSSSFFDCYYYCVTVTTTVGYGHVTPTTTGGKFFTLFYALVTIPLLVITLADIGRKLANLIGLAEAKVLGRVKNRHLRFTMIVTVTLLSGVVVFLLIPGAIFTALEEYWTFMDGFYYAFVTLSTVGFGDLVAGMTMVLGLNESASSNVYIVALSMYTLLGLTWPATLWVLAADYLYGSKGTEQGQEKEQKTEDVAM</sequence>
<keyword evidence="7 8" id="KW-0407">Ion channel</keyword>
<feature type="compositionally biased region" description="Low complexity" evidence="9">
    <location>
        <begin position="27"/>
        <end position="41"/>
    </location>
</feature>
<gene>
    <name evidence="13" type="primary">LOC109468608</name>
</gene>
<dbReference type="PANTHER" id="PTHR11003:SF330">
    <property type="entry name" value="POTASSIUM CHANNEL DOMAIN-CONTAINING PROTEIN"/>
    <property type="match status" value="1"/>
</dbReference>
<proteinExistence type="inferred from homology"/>
<evidence type="ECO:0000256" key="9">
    <source>
        <dbReference type="SAM" id="MobiDB-lite"/>
    </source>
</evidence>
<dbReference type="InterPro" id="IPR003280">
    <property type="entry name" value="2pore_dom_K_chnl"/>
</dbReference>
<reference evidence="13" key="1">
    <citation type="submission" date="2025-08" db="UniProtKB">
        <authorList>
            <consortium name="RefSeq"/>
        </authorList>
    </citation>
    <scope>IDENTIFICATION</scope>
    <source>
        <tissue evidence="13">Gonad</tissue>
    </source>
</reference>
<evidence type="ECO:0000313" key="12">
    <source>
        <dbReference type="Proteomes" id="UP000515135"/>
    </source>
</evidence>
<dbReference type="GO" id="GO:0005886">
    <property type="term" value="C:plasma membrane"/>
    <property type="evidence" value="ECO:0007669"/>
    <property type="project" value="TreeGrafter"/>
</dbReference>
<feature type="transmembrane region" description="Helical" evidence="10">
    <location>
        <begin position="198"/>
        <end position="221"/>
    </location>
</feature>
<evidence type="ECO:0000256" key="4">
    <source>
        <dbReference type="ARBA" id="ARBA00022989"/>
    </source>
</evidence>
<feature type="domain" description="Potassium channel" evidence="11">
    <location>
        <begin position="210"/>
        <end position="256"/>
    </location>
</feature>
<evidence type="ECO:0000259" key="11">
    <source>
        <dbReference type="Pfam" id="PF07885"/>
    </source>
</evidence>
<dbReference type="Gene3D" id="1.10.287.70">
    <property type="match status" value="1"/>
</dbReference>
<feature type="transmembrane region" description="Helical" evidence="10">
    <location>
        <begin position="91"/>
        <end position="112"/>
    </location>
</feature>
<feature type="transmembrane region" description="Helical" evidence="10">
    <location>
        <begin position="266"/>
        <end position="290"/>
    </location>
</feature>
<evidence type="ECO:0000256" key="1">
    <source>
        <dbReference type="ARBA" id="ARBA00004141"/>
    </source>
</evidence>
<keyword evidence="4 10" id="KW-1133">Transmembrane helix</keyword>
<keyword evidence="6 10" id="KW-0472">Membrane</keyword>
<dbReference type="GO" id="GO:0030322">
    <property type="term" value="P:stabilization of membrane potential"/>
    <property type="evidence" value="ECO:0007669"/>
    <property type="project" value="TreeGrafter"/>
</dbReference>
<dbReference type="GeneID" id="109468608"/>
<feature type="transmembrane region" description="Helical" evidence="10">
    <location>
        <begin position="233"/>
        <end position="259"/>
    </location>
</feature>
<dbReference type="Pfam" id="PF07885">
    <property type="entry name" value="Ion_trans_2"/>
    <property type="match status" value="2"/>
</dbReference>
<evidence type="ECO:0000256" key="7">
    <source>
        <dbReference type="ARBA" id="ARBA00023303"/>
    </source>
</evidence>
<dbReference type="Proteomes" id="UP000515135">
    <property type="component" value="Unplaced"/>
</dbReference>
<evidence type="ECO:0000256" key="5">
    <source>
        <dbReference type="ARBA" id="ARBA00023065"/>
    </source>
</evidence>
<evidence type="ECO:0000256" key="8">
    <source>
        <dbReference type="RuleBase" id="RU003857"/>
    </source>
</evidence>
<keyword evidence="12" id="KW-1185">Reference proteome</keyword>
<keyword evidence="3 8" id="KW-0812">Transmembrane</keyword>
<protein>
    <submittedName>
        <fullName evidence="13">Potassium channel subfamily K member 10-like isoform X1</fullName>
    </submittedName>
</protein>
<dbReference type="PRINTS" id="PR01333">
    <property type="entry name" value="2POREKCHANEL"/>
</dbReference>
<keyword evidence="5 8" id="KW-0406">Ion transport</keyword>
<evidence type="ECO:0000256" key="6">
    <source>
        <dbReference type="ARBA" id="ARBA00023136"/>
    </source>
</evidence>
<dbReference type="KEGG" id="bbel:109468608"/>
<dbReference type="GO" id="GO:0015271">
    <property type="term" value="F:outward rectifier potassium channel activity"/>
    <property type="evidence" value="ECO:0007669"/>
    <property type="project" value="TreeGrafter"/>
</dbReference>
<comment type="subcellular location">
    <subcellularLocation>
        <location evidence="1">Membrane</location>
        <topology evidence="1">Multi-pass membrane protein</topology>
    </subcellularLocation>
</comment>
<feature type="domain" description="Potassium channel" evidence="11">
    <location>
        <begin position="99"/>
        <end position="176"/>
    </location>
</feature>
<keyword evidence="2 8" id="KW-0813">Transport</keyword>
<evidence type="ECO:0000256" key="2">
    <source>
        <dbReference type="ARBA" id="ARBA00022448"/>
    </source>
</evidence>
<name>A0A6P4YLB2_BRABE</name>
<dbReference type="InterPro" id="IPR013099">
    <property type="entry name" value="K_chnl_dom"/>
</dbReference>
<evidence type="ECO:0000256" key="3">
    <source>
        <dbReference type="ARBA" id="ARBA00022692"/>
    </source>
</evidence>
<feature type="region of interest" description="Disordered" evidence="9">
    <location>
        <begin position="14"/>
        <end position="50"/>
    </location>
</feature>
<evidence type="ECO:0000313" key="13">
    <source>
        <dbReference type="RefSeq" id="XP_019622479.1"/>
    </source>
</evidence>
<comment type="similarity">
    <text evidence="8">Belongs to the two pore domain potassium channel (TC 1.A.1.8) family.</text>
</comment>
<dbReference type="GO" id="GO:0022841">
    <property type="term" value="F:potassium ion leak channel activity"/>
    <property type="evidence" value="ECO:0007669"/>
    <property type="project" value="TreeGrafter"/>
</dbReference>
<dbReference type="OrthoDB" id="297496at2759"/>
<dbReference type="RefSeq" id="XP_019622479.1">
    <property type="nucleotide sequence ID" value="XM_019766920.1"/>
</dbReference>
<evidence type="ECO:0000256" key="10">
    <source>
        <dbReference type="SAM" id="Phobius"/>
    </source>
</evidence>